<dbReference type="GO" id="GO:0051996">
    <property type="term" value="F:squalene synthase [NAD(P)H] activity"/>
    <property type="evidence" value="ECO:0007669"/>
    <property type="project" value="UniProtKB-EC"/>
</dbReference>
<evidence type="ECO:0000313" key="1">
    <source>
        <dbReference type="EMBL" id="MDR6226860.1"/>
    </source>
</evidence>
<proteinExistence type="predicted"/>
<dbReference type="InterPro" id="IPR044844">
    <property type="entry name" value="Trans_IPPS_euk-type"/>
</dbReference>
<comment type="caution">
    <text evidence="1">The sequence shown here is derived from an EMBL/GenBank/DDBJ whole genome shotgun (WGS) entry which is preliminary data.</text>
</comment>
<keyword evidence="1" id="KW-0808">Transferase</keyword>
<evidence type="ECO:0000313" key="2">
    <source>
        <dbReference type="Proteomes" id="UP001185012"/>
    </source>
</evidence>
<dbReference type="Gene3D" id="1.10.600.10">
    <property type="entry name" value="Farnesyl Diphosphate Synthase"/>
    <property type="match status" value="1"/>
</dbReference>
<accession>A0ABU1IQ11</accession>
<protein>
    <submittedName>
        <fullName evidence="1">Farnesyl-diphosphate farnesyltransferase</fullName>
        <ecNumber evidence="1">2.5.1.21</ecNumber>
    </submittedName>
</protein>
<dbReference type="EC" id="2.5.1.21" evidence="1"/>
<dbReference type="RefSeq" id="WP_309867330.1">
    <property type="nucleotide sequence ID" value="NZ_JAVDQG010000006.1"/>
</dbReference>
<dbReference type="Pfam" id="PF00494">
    <property type="entry name" value="SQS_PSY"/>
    <property type="match status" value="1"/>
</dbReference>
<reference evidence="1 2" key="1">
    <citation type="submission" date="2023-07" db="EMBL/GenBank/DDBJ databases">
        <title>Genomic Encyclopedia of Type Strains, Phase IV (KMG-IV): sequencing the most valuable type-strain genomes for metagenomic binning, comparative biology and taxonomic classification.</title>
        <authorList>
            <person name="Goeker M."/>
        </authorList>
    </citation>
    <scope>NUCLEOTIDE SEQUENCE [LARGE SCALE GENOMIC DNA]</scope>
    <source>
        <strain evidence="1 2">DSM 45903</strain>
    </source>
</reference>
<organism evidence="1 2">
    <name type="scientific">Desmospora profundinema</name>
    <dbReference type="NCBI Taxonomy" id="1571184"/>
    <lineage>
        <taxon>Bacteria</taxon>
        <taxon>Bacillati</taxon>
        <taxon>Bacillota</taxon>
        <taxon>Bacilli</taxon>
        <taxon>Bacillales</taxon>
        <taxon>Thermoactinomycetaceae</taxon>
        <taxon>Desmospora</taxon>
    </lineage>
</organism>
<dbReference type="InterPro" id="IPR008949">
    <property type="entry name" value="Isoprenoid_synthase_dom_sf"/>
</dbReference>
<dbReference type="SUPFAM" id="SSF48576">
    <property type="entry name" value="Terpenoid synthases"/>
    <property type="match status" value="1"/>
</dbReference>
<dbReference type="PANTHER" id="PTHR11626">
    <property type="entry name" value="FARNESYL-DIPHOSPHATE FARNESYLTRANSFERASE"/>
    <property type="match status" value="1"/>
</dbReference>
<dbReference type="PANTHER" id="PTHR11626:SF2">
    <property type="entry name" value="SQUALENE SYNTHASE"/>
    <property type="match status" value="1"/>
</dbReference>
<dbReference type="Proteomes" id="UP001185012">
    <property type="component" value="Unassembled WGS sequence"/>
</dbReference>
<dbReference type="InterPro" id="IPR002060">
    <property type="entry name" value="Squ/phyt_synthse"/>
</dbReference>
<keyword evidence="2" id="KW-1185">Reference proteome</keyword>
<sequence>MSKPMEYNRDAMDMLRATSRTFFIPISRLPADLKEAVTSAYLCMRAIDEIEDHPQLPSEAKVTLLRSISETLQKPFTADELVAPLKPYQSLLPEVTLRMGEWAQLAPESVQPEVYSRTAVMAEGMAGWVIKGWQVRTEEDLDDYTFYVAGLVGLLLNDLWKWYDGTEADEDLAVGYGRGLQAVNIIRNREEDLSRGDVDFYPDGWQAEDMFQYARRNLAMADAYTDSIQSKPVLDFCKIPLTLAHGTLRAIEAGETKLSRVAVKKLVQKIIGE</sequence>
<dbReference type="EMBL" id="JAVDQG010000006">
    <property type="protein sequence ID" value="MDR6226860.1"/>
    <property type="molecule type" value="Genomic_DNA"/>
</dbReference>
<gene>
    <name evidence="1" type="ORF">JOE21_002870</name>
</gene>
<name>A0ABU1IQ11_9BACL</name>